<name>A0A1F6N1H6_9BACT</name>
<organism evidence="1 2">
    <name type="scientific">Candidatus Magasanikbacteria bacterium RIFCSPLOWO2_01_FULL_40_15</name>
    <dbReference type="NCBI Taxonomy" id="1798686"/>
    <lineage>
        <taxon>Bacteria</taxon>
        <taxon>Candidatus Magasanikiibacteriota</taxon>
    </lineage>
</organism>
<comment type="caution">
    <text evidence="1">The sequence shown here is derived from an EMBL/GenBank/DDBJ whole genome shotgun (WGS) entry which is preliminary data.</text>
</comment>
<dbReference type="AlphaFoldDB" id="A0A1F6N1H6"/>
<dbReference type="PANTHER" id="PTHR42866:SF1">
    <property type="entry name" value="SPORE COAT POLYSACCHARIDE BIOSYNTHESIS PROTEIN SPSF"/>
    <property type="match status" value="1"/>
</dbReference>
<protein>
    <recommendedName>
        <fullName evidence="3">Acylneuraminate cytidylyltransferase</fullName>
    </recommendedName>
</protein>
<evidence type="ECO:0000313" key="1">
    <source>
        <dbReference type="EMBL" id="OGH77744.1"/>
    </source>
</evidence>
<dbReference type="EMBL" id="MFQH01000023">
    <property type="protein sequence ID" value="OGH77744.1"/>
    <property type="molecule type" value="Genomic_DNA"/>
</dbReference>
<accession>A0A1F6N1H6</accession>
<evidence type="ECO:0008006" key="3">
    <source>
        <dbReference type="Google" id="ProtNLM"/>
    </source>
</evidence>
<dbReference type="InterPro" id="IPR003329">
    <property type="entry name" value="Cytidylyl_trans"/>
</dbReference>
<dbReference type="Pfam" id="PF02348">
    <property type="entry name" value="CTP_transf_3"/>
    <property type="match status" value="1"/>
</dbReference>
<dbReference type="CDD" id="cd02518">
    <property type="entry name" value="GT2_SpsF"/>
    <property type="match status" value="1"/>
</dbReference>
<dbReference type="Gene3D" id="3.90.550.10">
    <property type="entry name" value="Spore Coat Polysaccharide Biosynthesis Protein SpsA, Chain A"/>
    <property type="match status" value="1"/>
</dbReference>
<reference evidence="1 2" key="1">
    <citation type="journal article" date="2016" name="Nat. Commun.">
        <title>Thousands of microbial genomes shed light on interconnected biogeochemical processes in an aquifer system.</title>
        <authorList>
            <person name="Anantharaman K."/>
            <person name="Brown C.T."/>
            <person name="Hug L.A."/>
            <person name="Sharon I."/>
            <person name="Castelle C.J."/>
            <person name="Probst A.J."/>
            <person name="Thomas B.C."/>
            <person name="Singh A."/>
            <person name="Wilkins M.J."/>
            <person name="Karaoz U."/>
            <person name="Brodie E.L."/>
            <person name="Williams K.H."/>
            <person name="Hubbard S.S."/>
            <person name="Banfield J.F."/>
        </authorList>
    </citation>
    <scope>NUCLEOTIDE SEQUENCE [LARGE SCALE GENOMIC DNA]</scope>
</reference>
<sequence length="254" mass="29391">MKVIAIVQARMGSTRLPGKMTKEILGKPIVEYVFDRVRPSKRLTEIWLATTTDTSDDVLAEWAKNHGVKCYRGSMNDVLDRYYQTAKLAEADVVVRITGDCPLADCQVIDCVINEYLTEYPKFDYVCNTQPPTFPDGLDTEVVSFVALEKAWQEARLSSEREHVTPYIWKHPEIFKIKNIFNDVDLSGLRWTLDTEEDFAFILLIIERIAAESEYPYFQKILEIIREHPEWKNINAGYKRNEGYQKSINNDPVV</sequence>
<proteinExistence type="predicted"/>
<dbReference type="InterPro" id="IPR029044">
    <property type="entry name" value="Nucleotide-diphossugar_trans"/>
</dbReference>
<dbReference type="SUPFAM" id="SSF53448">
    <property type="entry name" value="Nucleotide-diphospho-sugar transferases"/>
    <property type="match status" value="1"/>
</dbReference>
<dbReference type="Proteomes" id="UP000177040">
    <property type="component" value="Unassembled WGS sequence"/>
</dbReference>
<gene>
    <name evidence="1" type="ORF">A2983_03835</name>
</gene>
<evidence type="ECO:0000313" key="2">
    <source>
        <dbReference type="Proteomes" id="UP000177040"/>
    </source>
</evidence>
<dbReference type="GO" id="GO:0005829">
    <property type="term" value="C:cytosol"/>
    <property type="evidence" value="ECO:0007669"/>
    <property type="project" value="TreeGrafter"/>
</dbReference>
<dbReference type="PANTHER" id="PTHR42866">
    <property type="entry name" value="3-DEOXY-MANNO-OCTULOSONATE CYTIDYLYLTRANSFERASE"/>
    <property type="match status" value="1"/>
</dbReference>